<dbReference type="Proteomes" id="UP000232062">
    <property type="component" value="Unassembled WGS sequence"/>
</dbReference>
<dbReference type="OrthoDB" id="6431906at2"/>
<gene>
    <name evidence="2" type="ORF">PRCB_24365</name>
</gene>
<reference evidence="2 3" key="1">
    <citation type="submission" date="2017-11" db="EMBL/GenBank/DDBJ databases">
        <title>The genome sequence of Pantoea rodasii DSM 26611.</title>
        <authorList>
            <person name="Gao J."/>
            <person name="Mao X."/>
            <person name="Sun J."/>
        </authorList>
    </citation>
    <scope>NUCLEOTIDE SEQUENCE [LARGE SCALE GENOMIC DNA]</scope>
    <source>
        <strain evidence="2 3">DSM 26611</strain>
    </source>
</reference>
<name>A0A2M9W6R2_9GAMM</name>
<keyword evidence="1" id="KW-0732">Signal</keyword>
<dbReference type="AlphaFoldDB" id="A0A2M9W6R2"/>
<keyword evidence="3" id="KW-1185">Reference proteome</keyword>
<feature type="signal peptide" evidence="1">
    <location>
        <begin position="1"/>
        <end position="19"/>
    </location>
</feature>
<evidence type="ECO:0000313" key="3">
    <source>
        <dbReference type="Proteomes" id="UP000232062"/>
    </source>
</evidence>
<organism evidence="2 3">
    <name type="scientific">Pantoea rodasii</name>
    <dbReference type="NCBI Taxonomy" id="1076549"/>
    <lineage>
        <taxon>Bacteria</taxon>
        <taxon>Pseudomonadati</taxon>
        <taxon>Pseudomonadota</taxon>
        <taxon>Gammaproteobacteria</taxon>
        <taxon>Enterobacterales</taxon>
        <taxon>Erwiniaceae</taxon>
        <taxon>Pantoea</taxon>
    </lineage>
</organism>
<evidence type="ECO:0008006" key="4">
    <source>
        <dbReference type="Google" id="ProtNLM"/>
    </source>
</evidence>
<evidence type="ECO:0000256" key="1">
    <source>
        <dbReference type="SAM" id="SignalP"/>
    </source>
</evidence>
<dbReference type="PROSITE" id="PS51257">
    <property type="entry name" value="PROKAR_LIPOPROTEIN"/>
    <property type="match status" value="1"/>
</dbReference>
<proteinExistence type="predicted"/>
<evidence type="ECO:0000313" key="2">
    <source>
        <dbReference type="EMBL" id="PJZ03225.1"/>
    </source>
</evidence>
<comment type="caution">
    <text evidence="2">The sequence shown here is derived from an EMBL/GenBank/DDBJ whole genome shotgun (WGS) entry which is preliminary data.</text>
</comment>
<dbReference type="EMBL" id="PIQI01000029">
    <property type="protein sequence ID" value="PJZ03225.1"/>
    <property type="molecule type" value="Genomic_DNA"/>
</dbReference>
<feature type="chain" id="PRO_5014702755" description="Lipoprotein" evidence="1">
    <location>
        <begin position="20"/>
        <end position="135"/>
    </location>
</feature>
<sequence>MKKLLIAFAVLTLAGCARPYGPADTVINHQMVTPDATKQQTKVTVTRLKQFIGGGSGGTCKFVINIDNQDVAMLKQNQFITAYLNNGLHKLKVSNDCTVLSMGMRKSLDIVADGTPQEYATEVGFWGQYRMWRTQ</sequence>
<protein>
    <recommendedName>
        <fullName evidence="4">Lipoprotein</fullName>
    </recommendedName>
</protein>
<accession>A0A2M9W6R2</accession>